<organism evidence="1">
    <name type="scientific">viral metagenome</name>
    <dbReference type="NCBI Taxonomy" id="1070528"/>
    <lineage>
        <taxon>unclassified sequences</taxon>
        <taxon>metagenomes</taxon>
        <taxon>organismal metagenomes</taxon>
    </lineage>
</organism>
<gene>
    <name evidence="1" type="ORF">MM415A01250_0003</name>
    <name evidence="2" type="ORF">MM415B04291_0013</name>
</gene>
<accession>A0A6M3K788</accession>
<dbReference type="AlphaFoldDB" id="A0A6M3K788"/>
<protein>
    <submittedName>
        <fullName evidence="1">Uncharacterized protein</fullName>
    </submittedName>
</protein>
<sequence>MMKRCSDCRRYRNAECQAEVPAIVEAKLGKDWGVFAYTNDEDAAEYCALWQHKEEDV</sequence>
<dbReference type="EMBL" id="MT143135">
    <property type="protein sequence ID" value="QJA93267.1"/>
    <property type="molecule type" value="Genomic_DNA"/>
</dbReference>
<reference evidence="1" key="1">
    <citation type="submission" date="2020-03" db="EMBL/GenBank/DDBJ databases">
        <title>The deep terrestrial virosphere.</title>
        <authorList>
            <person name="Holmfeldt K."/>
            <person name="Nilsson E."/>
            <person name="Simone D."/>
            <person name="Lopez-Fernandez M."/>
            <person name="Wu X."/>
            <person name="de Brujin I."/>
            <person name="Lundin D."/>
            <person name="Andersson A."/>
            <person name="Bertilsson S."/>
            <person name="Dopson M."/>
        </authorList>
    </citation>
    <scope>NUCLEOTIDE SEQUENCE</scope>
    <source>
        <strain evidence="1">MM415A01250</strain>
        <strain evidence="2">MM415B04291</strain>
    </source>
</reference>
<proteinExistence type="predicted"/>
<evidence type="ECO:0000313" key="2">
    <source>
        <dbReference type="EMBL" id="QJA93267.1"/>
    </source>
</evidence>
<name>A0A6M3K788_9ZZZZ</name>
<evidence type="ECO:0000313" key="1">
    <source>
        <dbReference type="EMBL" id="QJA77659.1"/>
    </source>
</evidence>
<dbReference type="EMBL" id="MT142295">
    <property type="protein sequence ID" value="QJA77659.1"/>
    <property type="molecule type" value="Genomic_DNA"/>
</dbReference>